<dbReference type="OrthoDB" id="968799at2759"/>
<reference evidence="1 2" key="1">
    <citation type="journal article" date="2021" name="bioRxiv">
        <title>The Gossypium anomalum genome as a resource for cotton improvement and evolutionary analysis of hybrid incompatibility.</title>
        <authorList>
            <person name="Grover C.E."/>
            <person name="Yuan D."/>
            <person name="Arick M.A."/>
            <person name="Miller E.R."/>
            <person name="Hu G."/>
            <person name="Peterson D.G."/>
            <person name="Wendel J.F."/>
            <person name="Udall J.A."/>
        </authorList>
    </citation>
    <scope>NUCLEOTIDE SEQUENCE [LARGE SCALE GENOMIC DNA]</scope>
    <source>
        <strain evidence="1">JFW-Udall</strain>
        <tissue evidence="1">Leaf</tissue>
    </source>
</reference>
<gene>
    <name evidence="1" type="ORF">CXB51_032308</name>
</gene>
<accession>A0A8J5Y7V1</accession>
<organism evidence="1 2">
    <name type="scientific">Gossypium anomalum</name>
    <dbReference type="NCBI Taxonomy" id="47600"/>
    <lineage>
        <taxon>Eukaryota</taxon>
        <taxon>Viridiplantae</taxon>
        <taxon>Streptophyta</taxon>
        <taxon>Embryophyta</taxon>
        <taxon>Tracheophyta</taxon>
        <taxon>Spermatophyta</taxon>
        <taxon>Magnoliopsida</taxon>
        <taxon>eudicotyledons</taxon>
        <taxon>Gunneridae</taxon>
        <taxon>Pentapetalae</taxon>
        <taxon>rosids</taxon>
        <taxon>malvids</taxon>
        <taxon>Malvales</taxon>
        <taxon>Malvaceae</taxon>
        <taxon>Malvoideae</taxon>
        <taxon>Gossypium</taxon>
    </lineage>
</organism>
<keyword evidence="2" id="KW-1185">Reference proteome</keyword>
<comment type="caution">
    <text evidence="1">The sequence shown here is derived from an EMBL/GenBank/DDBJ whole genome shotgun (WGS) entry which is preliminary data.</text>
</comment>
<name>A0A8J5Y7V1_9ROSI</name>
<dbReference type="EMBL" id="JAHUZN010000012">
    <property type="protein sequence ID" value="KAG8475482.1"/>
    <property type="molecule type" value="Genomic_DNA"/>
</dbReference>
<sequence>MGVGCLWNRYVPNALATKALASTQALRFARELRFWAVEVEGDSLVHIKRGGNQVAYLLAKERFWQKHDVWWMEDGPTVIQGLVRRDNLLFRSIEVHQYDDEGG</sequence>
<evidence type="ECO:0000313" key="2">
    <source>
        <dbReference type="Proteomes" id="UP000701853"/>
    </source>
</evidence>
<protein>
    <recommendedName>
        <fullName evidence="3">RNase H type-1 domain-containing protein</fullName>
    </recommendedName>
</protein>
<proteinExistence type="predicted"/>
<dbReference type="AlphaFoldDB" id="A0A8J5Y7V1"/>
<dbReference type="Proteomes" id="UP000701853">
    <property type="component" value="Chromosome 12"/>
</dbReference>
<evidence type="ECO:0008006" key="3">
    <source>
        <dbReference type="Google" id="ProtNLM"/>
    </source>
</evidence>
<evidence type="ECO:0000313" key="1">
    <source>
        <dbReference type="EMBL" id="KAG8475482.1"/>
    </source>
</evidence>